<dbReference type="NCBIfam" id="TIGR00277">
    <property type="entry name" value="HDIG"/>
    <property type="match status" value="1"/>
</dbReference>
<feature type="domain" description="HD" evidence="1">
    <location>
        <begin position="44"/>
        <end position="159"/>
    </location>
</feature>
<accession>A0ABW8TFL0</accession>
<reference evidence="2 3" key="1">
    <citation type="submission" date="2024-11" db="EMBL/GenBank/DDBJ databases">
        <authorList>
            <person name="Heng Y.C."/>
            <person name="Lim A.C.H."/>
            <person name="Lee J.K.Y."/>
            <person name="Kittelmann S."/>
        </authorList>
    </citation>
    <scope>NUCLEOTIDE SEQUENCE [LARGE SCALE GENOMIC DNA]</scope>
    <source>
        <strain evidence="2 3">WILCCON 0114</strain>
    </source>
</reference>
<comment type="caution">
    <text evidence="2">The sequence shown here is derived from an EMBL/GenBank/DDBJ whole genome shotgun (WGS) entry which is preliminary data.</text>
</comment>
<dbReference type="EMBL" id="JBJIAA010000010">
    <property type="protein sequence ID" value="MFL0251286.1"/>
    <property type="molecule type" value="Genomic_DNA"/>
</dbReference>
<dbReference type="Pfam" id="PF01966">
    <property type="entry name" value="HD"/>
    <property type="match status" value="1"/>
</dbReference>
<sequence>MNRVKQFFSYAIAKLDINDKMYIEKHLNDDEIALFNKLSIHEQKHSVNVARDVESECRINLVDSNNLVKTALLHDIGKIKVPVNIIDKSIVVILDKITNSKIKELKNVKKIYIHYNHGYEGYKILKKINEDEQILFMVKNHHNAELKDNLELNILRKCDDRN</sequence>
<evidence type="ECO:0000313" key="2">
    <source>
        <dbReference type="EMBL" id="MFL0251286.1"/>
    </source>
</evidence>
<name>A0ABW8TFL0_9CLOT</name>
<evidence type="ECO:0000313" key="3">
    <source>
        <dbReference type="Proteomes" id="UP001623592"/>
    </source>
</evidence>
<organism evidence="2 3">
    <name type="scientific">Clostridium neuense</name>
    <dbReference type="NCBI Taxonomy" id="1728934"/>
    <lineage>
        <taxon>Bacteria</taxon>
        <taxon>Bacillati</taxon>
        <taxon>Bacillota</taxon>
        <taxon>Clostridia</taxon>
        <taxon>Eubacteriales</taxon>
        <taxon>Clostridiaceae</taxon>
        <taxon>Clostridium</taxon>
    </lineage>
</organism>
<dbReference type="InterPro" id="IPR006674">
    <property type="entry name" value="HD_domain"/>
</dbReference>
<gene>
    <name evidence="2" type="ORF">ACJDT4_12715</name>
</gene>
<dbReference type="SUPFAM" id="SSF109604">
    <property type="entry name" value="HD-domain/PDEase-like"/>
    <property type="match status" value="1"/>
</dbReference>
<dbReference type="Gene3D" id="1.10.3210.10">
    <property type="entry name" value="Hypothetical protein af1432"/>
    <property type="match status" value="1"/>
</dbReference>
<evidence type="ECO:0000259" key="1">
    <source>
        <dbReference type="Pfam" id="PF01966"/>
    </source>
</evidence>
<keyword evidence="3" id="KW-1185">Reference proteome</keyword>
<dbReference type="Proteomes" id="UP001623592">
    <property type="component" value="Unassembled WGS sequence"/>
</dbReference>
<dbReference type="InterPro" id="IPR006675">
    <property type="entry name" value="HDIG_dom"/>
</dbReference>
<proteinExistence type="predicted"/>
<dbReference type="RefSeq" id="WP_406787946.1">
    <property type="nucleotide sequence ID" value="NZ_JBJIAA010000010.1"/>
</dbReference>
<protein>
    <submittedName>
        <fullName evidence="2">HD domain-containing protein</fullName>
    </submittedName>
</protein>